<evidence type="ECO:0000313" key="3">
    <source>
        <dbReference type="Proteomes" id="UP000286045"/>
    </source>
</evidence>
<name>A0A439DE06_9PEZI</name>
<dbReference type="EMBL" id="RYZI01000046">
    <property type="protein sequence ID" value="RWA12605.1"/>
    <property type="molecule type" value="Genomic_DNA"/>
</dbReference>
<keyword evidence="3" id="KW-1185">Reference proteome</keyword>
<reference evidence="2 3" key="1">
    <citation type="submission" date="2018-12" db="EMBL/GenBank/DDBJ databases">
        <title>Draft genome sequence of Xylaria grammica IHI A82.</title>
        <authorList>
            <person name="Buettner E."/>
            <person name="Kellner H."/>
        </authorList>
    </citation>
    <scope>NUCLEOTIDE SEQUENCE [LARGE SCALE GENOMIC DNA]</scope>
    <source>
        <strain evidence="2 3">IHI A82</strain>
    </source>
</reference>
<feature type="region of interest" description="Disordered" evidence="1">
    <location>
        <begin position="653"/>
        <end position="683"/>
    </location>
</feature>
<dbReference type="STRING" id="363999.A0A439DE06"/>
<evidence type="ECO:0000313" key="2">
    <source>
        <dbReference type="EMBL" id="RWA12605.1"/>
    </source>
</evidence>
<evidence type="ECO:0000256" key="1">
    <source>
        <dbReference type="SAM" id="MobiDB-lite"/>
    </source>
</evidence>
<accession>A0A439DE06</accession>
<organism evidence="2 3">
    <name type="scientific">Xylaria grammica</name>
    <dbReference type="NCBI Taxonomy" id="363999"/>
    <lineage>
        <taxon>Eukaryota</taxon>
        <taxon>Fungi</taxon>
        <taxon>Dikarya</taxon>
        <taxon>Ascomycota</taxon>
        <taxon>Pezizomycotina</taxon>
        <taxon>Sordariomycetes</taxon>
        <taxon>Xylariomycetidae</taxon>
        <taxon>Xylariales</taxon>
        <taxon>Xylariaceae</taxon>
        <taxon>Xylaria</taxon>
    </lineage>
</organism>
<feature type="region of interest" description="Disordered" evidence="1">
    <location>
        <begin position="297"/>
        <end position="323"/>
    </location>
</feature>
<comment type="caution">
    <text evidence="2">The sequence shown here is derived from an EMBL/GenBank/DDBJ whole genome shotgun (WGS) entry which is preliminary data.</text>
</comment>
<sequence>MSDATADAMADKTTMDSLWQSPKQLMVLMRDQCRLLHPGQKPSEQQINHMYNICNSLDNTVDAVCNATWFEGPLALSSTDYEALFAHLSEIERLDVEWRWLRSETKSLMKSHEEHTRREGGCYPNESSLFLVKQLSLCLSRLVEPMDSCRFHLRHKINELARGTARPFNVLDFPDEMLMRIFHFVQYECDALSDESRFLSIYPDNPSNTCDIPNARLTCRRFCATSSHLLIGYVNLDLQTASLSRLQDISQHPTISKGIRGVTIHILPYSSELAESLQTFASVWAGQLGRYAGIIRSWQNNPDEPPPSNTGDSSSEPHTGRPTTLDKLSLVQRAWEEFANNTDGVPESNACVEVLRTYYPEYQRRYKDQQHLLESGFFVEATAIALAQMPLAQELLFKDIQYPSFDDIASLKEFADDPLAIGKTFLRPIPVPELRRYGLECKVPLDIIVTLLGALGGAGVVLKHVAIYSGSAYNAALLAPDPTAHRNLVLLAKRLKSICLLLKKPREDSDAQPELEGAYQFLSALMDTSSLETLVVFLSETLWRHSPDHLSFGPALNSRERKRLKYLALTGVSIHGDELTQMLSSFEPCYGTGASADPVLEIEFNSIRLLSGLWADGLEALHGRVTSNSTFTYPVGAECPFIPGDVFHRLFSTDPSEPSPVDRYIRDRRPETPNPMDGVIARY</sequence>
<evidence type="ECO:0008006" key="4">
    <source>
        <dbReference type="Google" id="ProtNLM"/>
    </source>
</evidence>
<gene>
    <name evidence="2" type="ORF">EKO27_g2491</name>
</gene>
<proteinExistence type="predicted"/>
<protein>
    <recommendedName>
        <fullName evidence="4">F-box domain-containing protein</fullName>
    </recommendedName>
</protein>
<dbReference type="AlphaFoldDB" id="A0A439DE06"/>
<dbReference type="Proteomes" id="UP000286045">
    <property type="component" value="Unassembled WGS sequence"/>
</dbReference>